<dbReference type="InterPro" id="IPR008271">
    <property type="entry name" value="Ser/Thr_kinase_AS"/>
</dbReference>
<evidence type="ECO:0000256" key="5">
    <source>
        <dbReference type="ARBA" id="ARBA00022741"/>
    </source>
</evidence>
<feature type="domain" description="Protein kinase" evidence="10">
    <location>
        <begin position="285"/>
        <end position="537"/>
    </location>
</feature>
<reference evidence="12 13" key="1">
    <citation type="submission" date="2024-06" db="EMBL/GenBank/DDBJ databases">
        <title>A chromosome level genome sequence of Diviner's sage (Salvia divinorum).</title>
        <authorList>
            <person name="Ford S.A."/>
            <person name="Ro D.-K."/>
            <person name="Ness R.W."/>
            <person name="Phillips M.A."/>
        </authorList>
    </citation>
    <scope>NUCLEOTIDE SEQUENCE [LARGE SCALE GENOMIC DNA]</scope>
    <source>
        <strain evidence="12">SAF-2024a</strain>
        <tissue evidence="12">Leaf</tissue>
    </source>
</reference>
<accession>A0ABD1FNG2</accession>
<evidence type="ECO:0000256" key="8">
    <source>
        <dbReference type="ARBA" id="ARBA00047899"/>
    </source>
</evidence>
<dbReference type="Gene3D" id="1.10.510.10">
    <property type="entry name" value="Transferase(Phosphotransferase) domain 1"/>
    <property type="match status" value="1"/>
</dbReference>
<evidence type="ECO:0000256" key="7">
    <source>
        <dbReference type="ARBA" id="ARBA00022840"/>
    </source>
</evidence>
<sequence>MGDSQSCSSRQSEWSPLQTRKRRQKIEVFHEVLCRLRELDIEESAEPGFEDELWAHFNMFPLRYALDFNTERVEDVLVHKKLLSMARDPLTRPAVDVRLVQVRPTCDGNSGNTVHSSFTKGGNALLSDSIQCPPAFGPSANFELAFELEANESNAQDENSFVSRNSYILRPMLEITISTKDKAKLLSGLTCLMSEIGLNIQEAHAFCTIDGYSLDVFVVDGWEKGADHLKATLVKEIPYIEKRLVKHELVSPAVGLEQIGFSIQSCQVEIPIDGNDVWEIDSNLLEFEYKIAAGSNGDMYKGLFRSQDVAIKCFKTDSLNKDMQREFSQEVYILRKIRHKNVVQFIGSCTRPPLLCIVTEFMSGGSVYDALHRQTGVLKLPATLKVAIDVTRGMCYLHENNIIHRDLKAANLLMDENEVVKIADFGVARVLVQSGVMTAETGTYRWMAPEVIEHKPYNQKADVFSFGVMLWELLTGKVPYAQLTPLQAAVGVLQKGLRPTIPKHTHPLVVELLERCWQQDPSLRPEFSEITEILQCISKKNFEEKRATKKRNLGEP</sequence>
<evidence type="ECO:0000256" key="1">
    <source>
        <dbReference type="ARBA" id="ARBA00010507"/>
    </source>
</evidence>
<evidence type="ECO:0000256" key="6">
    <source>
        <dbReference type="ARBA" id="ARBA00022777"/>
    </source>
</evidence>
<dbReference type="EMBL" id="JBEAFC010000014">
    <property type="protein sequence ID" value="KAL1533382.1"/>
    <property type="molecule type" value="Genomic_DNA"/>
</dbReference>
<dbReference type="CDD" id="cd13999">
    <property type="entry name" value="STKc_MAP3K-like"/>
    <property type="match status" value="1"/>
</dbReference>
<comment type="catalytic activity">
    <reaction evidence="9">
        <text>L-seryl-[protein] + ATP = O-phospho-L-seryl-[protein] + ADP + H(+)</text>
        <dbReference type="Rhea" id="RHEA:17989"/>
        <dbReference type="Rhea" id="RHEA-COMP:9863"/>
        <dbReference type="Rhea" id="RHEA-COMP:11604"/>
        <dbReference type="ChEBI" id="CHEBI:15378"/>
        <dbReference type="ChEBI" id="CHEBI:29999"/>
        <dbReference type="ChEBI" id="CHEBI:30616"/>
        <dbReference type="ChEBI" id="CHEBI:83421"/>
        <dbReference type="ChEBI" id="CHEBI:456216"/>
        <dbReference type="EC" id="2.7.11.1"/>
    </reaction>
</comment>
<evidence type="ECO:0000256" key="9">
    <source>
        <dbReference type="ARBA" id="ARBA00048679"/>
    </source>
</evidence>
<dbReference type="InterPro" id="IPR002912">
    <property type="entry name" value="ACT_dom"/>
</dbReference>
<dbReference type="SUPFAM" id="SSF55021">
    <property type="entry name" value="ACT-like"/>
    <property type="match status" value="1"/>
</dbReference>
<keyword evidence="5" id="KW-0547">Nucleotide-binding</keyword>
<evidence type="ECO:0000256" key="4">
    <source>
        <dbReference type="ARBA" id="ARBA00022679"/>
    </source>
</evidence>
<dbReference type="PROSITE" id="PS51671">
    <property type="entry name" value="ACT"/>
    <property type="match status" value="1"/>
</dbReference>
<evidence type="ECO:0000259" key="10">
    <source>
        <dbReference type="PROSITE" id="PS50011"/>
    </source>
</evidence>
<evidence type="ECO:0000313" key="13">
    <source>
        <dbReference type="Proteomes" id="UP001567538"/>
    </source>
</evidence>
<dbReference type="Gene3D" id="3.30.200.20">
    <property type="entry name" value="Phosphorylase Kinase, domain 1"/>
    <property type="match status" value="1"/>
</dbReference>
<name>A0ABD1FNG2_SALDI</name>
<dbReference type="InterPro" id="IPR000719">
    <property type="entry name" value="Prot_kinase_dom"/>
</dbReference>
<dbReference type="SMART" id="SM00220">
    <property type="entry name" value="S_TKc"/>
    <property type="match status" value="1"/>
</dbReference>
<evidence type="ECO:0000256" key="2">
    <source>
        <dbReference type="ARBA" id="ARBA00012513"/>
    </source>
</evidence>
<dbReference type="SUPFAM" id="SSF56112">
    <property type="entry name" value="Protein kinase-like (PK-like)"/>
    <property type="match status" value="1"/>
</dbReference>
<keyword evidence="13" id="KW-1185">Reference proteome</keyword>
<gene>
    <name evidence="12" type="ORF">AAHA92_33271</name>
</gene>
<evidence type="ECO:0000259" key="11">
    <source>
        <dbReference type="PROSITE" id="PS51671"/>
    </source>
</evidence>
<organism evidence="12 13">
    <name type="scientific">Salvia divinorum</name>
    <name type="common">Maria pastora</name>
    <name type="synonym">Diviner's sage</name>
    <dbReference type="NCBI Taxonomy" id="28513"/>
    <lineage>
        <taxon>Eukaryota</taxon>
        <taxon>Viridiplantae</taxon>
        <taxon>Streptophyta</taxon>
        <taxon>Embryophyta</taxon>
        <taxon>Tracheophyta</taxon>
        <taxon>Spermatophyta</taxon>
        <taxon>Magnoliopsida</taxon>
        <taxon>eudicotyledons</taxon>
        <taxon>Gunneridae</taxon>
        <taxon>Pentapetalae</taxon>
        <taxon>asterids</taxon>
        <taxon>lamiids</taxon>
        <taxon>Lamiales</taxon>
        <taxon>Lamiaceae</taxon>
        <taxon>Nepetoideae</taxon>
        <taxon>Mentheae</taxon>
        <taxon>Salviinae</taxon>
        <taxon>Salvia</taxon>
        <taxon>Salvia subgen. Calosphace</taxon>
    </lineage>
</organism>
<keyword evidence="6" id="KW-0418">Kinase</keyword>
<dbReference type="PRINTS" id="PR00109">
    <property type="entry name" value="TYRKINASE"/>
</dbReference>
<dbReference type="PROSITE" id="PS00108">
    <property type="entry name" value="PROTEIN_KINASE_ST"/>
    <property type="match status" value="1"/>
</dbReference>
<dbReference type="PANTHER" id="PTHR44329:SF128">
    <property type="entry name" value="SERINE_THREONINE-PROTEIN KINASE STY46"/>
    <property type="match status" value="1"/>
</dbReference>
<keyword evidence="3" id="KW-0723">Serine/threonine-protein kinase</keyword>
<dbReference type="InterPro" id="IPR001245">
    <property type="entry name" value="Ser-Thr/Tyr_kinase_cat_dom"/>
</dbReference>
<dbReference type="GO" id="GO:0005524">
    <property type="term" value="F:ATP binding"/>
    <property type="evidence" value="ECO:0007669"/>
    <property type="project" value="UniProtKB-KW"/>
</dbReference>
<dbReference type="InterPro" id="IPR051681">
    <property type="entry name" value="Ser/Thr_Kinases-Pseudokinases"/>
</dbReference>
<dbReference type="AlphaFoldDB" id="A0ABD1FNG2"/>
<evidence type="ECO:0000313" key="12">
    <source>
        <dbReference type="EMBL" id="KAL1533382.1"/>
    </source>
</evidence>
<comment type="similarity">
    <text evidence="1">Belongs to the protein kinase superfamily. TKL Ser/Thr protein kinase family. RAF subfamily.</text>
</comment>
<comment type="catalytic activity">
    <reaction evidence="8">
        <text>L-threonyl-[protein] + ATP = O-phospho-L-threonyl-[protein] + ADP + H(+)</text>
        <dbReference type="Rhea" id="RHEA:46608"/>
        <dbReference type="Rhea" id="RHEA-COMP:11060"/>
        <dbReference type="Rhea" id="RHEA-COMP:11605"/>
        <dbReference type="ChEBI" id="CHEBI:15378"/>
        <dbReference type="ChEBI" id="CHEBI:30013"/>
        <dbReference type="ChEBI" id="CHEBI:30616"/>
        <dbReference type="ChEBI" id="CHEBI:61977"/>
        <dbReference type="ChEBI" id="CHEBI:456216"/>
        <dbReference type="EC" id="2.7.11.1"/>
    </reaction>
</comment>
<keyword evidence="7" id="KW-0067">ATP-binding</keyword>
<comment type="caution">
    <text evidence="12">The sequence shown here is derived from an EMBL/GenBank/DDBJ whole genome shotgun (WGS) entry which is preliminary data.</text>
</comment>
<dbReference type="PANTHER" id="PTHR44329">
    <property type="entry name" value="SERINE/THREONINE-PROTEIN KINASE TNNI3K-RELATED"/>
    <property type="match status" value="1"/>
</dbReference>
<evidence type="ECO:0000256" key="3">
    <source>
        <dbReference type="ARBA" id="ARBA00022527"/>
    </source>
</evidence>
<proteinExistence type="inferred from homology"/>
<dbReference type="PROSITE" id="PS50011">
    <property type="entry name" value="PROTEIN_KINASE_DOM"/>
    <property type="match status" value="1"/>
</dbReference>
<dbReference type="Pfam" id="PF07714">
    <property type="entry name" value="PK_Tyr_Ser-Thr"/>
    <property type="match status" value="1"/>
</dbReference>
<dbReference type="InterPro" id="IPR011009">
    <property type="entry name" value="Kinase-like_dom_sf"/>
</dbReference>
<dbReference type="InterPro" id="IPR045865">
    <property type="entry name" value="ACT-like_dom_sf"/>
</dbReference>
<dbReference type="FunFam" id="3.30.200.20:FF:000060">
    <property type="entry name" value="Serine/threonine-protein kinase isoform 1"/>
    <property type="match status" value="1"/>
</dbReference>
<protein>
    <recommendedName>
        <fullName evidence="2">non-specific serine/threonine protein kinase</fullName>
        <ecNumber evidence="2">2.7.11.1</ecNumber>
    </recommendedName>
</protein>
<dbReference type="GO" id="GO:0004674">
    <property type="term" value="F:protein serine/threonine kinase activity"/>
    <property type="evidence" value="ECO:0007669"/>
    <property type="project" value="UniProtKB-KW"/>
</dbReference>
<dbReference type="EC" id="2.7.11.1" evidence="2"/>
<dbReference type="Proteomes" id="UP001567538">
    <property type="component" value="Unassembled WGS sequence"/>
</dbReference>
<feature type="domain" description="ACT" evidence="11">
    <location>
        <begin position="174"/>
        <end position="252"/>
    </location>
</feature>
<keyword evidence="4" id="KW-0808">Transferase</keyword>